<dbReference type="CDD" id="cd06223">
    <property type="entry name" value="PRTases_typeI"/>
    <property type="match status" value="1"/>
</dbReference>
<comment type="caution">
    <text evidence="4">The sequence shown here is derived from an EMBL/GenBank/DDBJ whole genome shotgun (WGS) entry which is preliminary data.</text>
</comment>
<accession>A0ABW4RNV0</accession>
<dbReference type="InterPro" id="IPR011214">
    <property type="entry name" value="UCP020967"/>
</dbReference>
<organism evidence="4 5">
    <name type="scientific">Paenibacillus wenxiniae</name>
    <dbReference type="NCBI Taxonomy" id="1636843"/>
    <lineage>
        <taxon>Bacteria</taxon>
        <taxon>Bacillati</taxon>
        <taxon>Bacillota</taxon>
        <taxon>Bacilli</taxon>
        <taxon>Bacillales</taxon>
        <taxon>Paenibacillaceae</taxon>
        <taxon>Paenibacillus</taxon>
    </lineage>
</organism>
<dbReference type="RefSeq" id="WP_371834059.1">
    <property type="nucleotide sequence ID" value="NZ_JBCGUH010000005.1"/>
</dbReference>
<dbReference type="Pfam" id="PF15609">
    <property type="entry name" value="PRTase_2"/>
    <property type="match status" value="1"/>
</dbReference>
<dbReference type="InterPro" id="IPR041688">
    <property type="entry name" value="PRTase_2"/>
</dbReference>
<evidence type="ECO:0000256" key="1">
    <source>
        <dbReference type="SAM" id="MobiDB-lite"/>
    </source>
</evidence>
<dbReference type="Proteomes" id="UP001597233">
    <property type="component" value="Unassembled WGS sequence"/>
</dbReference>
<keyword evidence="4" id="KW-0328">Glycosyltransferase</keyword>
<keyword evidence="4" id="KW-0808">Transferase</keyword>
<sequence length="490" mass="54285">MAARINPKRSFLFVSRVLGKHLAVDPYVSLLSGAALSLLLYRELELSATAGKKQALVMDDSMPLDSTKAKRNPTKHQIELDPTDDDRHESLDPDEPSIARASDQLATLLPDVLKALMTGEGAKEAYERLMENGLVLTQPVSFIGFAETATALGHSMYAPFRGEASYVHTTRHDVAGLTPVITFEEEHSHAVAHRCYALHTDMIAGQQPIVLVDDEITTGKTTLNIIRALHEQYPRPTYYIASLLDWRSEQHVLRYAELEQELGITIVPLSLVKGRITVEGQAQLVHPPFKALELDENVPVTYTELEGVLELLQGYPSVDGAGVQHHAPFVRWTGRFGLAAEHNAALEQGIGQAARQLSKLRKGNRTLCLGTEEFMYIPMRIAAEMGAGVKYHSTTRSPVYRTAAPEYAIYSGDTFPSPEDSSVTNYVYNIPFGSYDDVFVFLERAVPEGHLDGLLNTLRSRGFKQVNVVICGSHRHDRLYRHNGEGNGDE</sequence>
<name>A0ABW4RNV0_9BACL</name>
<dbReference type="InterPro" id="IPR029057">
    <property type="entry name" value="PRTase-like"/>
</dbReference>
<keyword evidence="5" id="KW-1185">Reference proteome</keyword>
<feature type="domain" description="Orotate phosphoribosyltransferase-like" evidence="3">
    <location>
        <begin position="1"/>
        <end position="274"/>
    </location>
</feature>
<dbReference type="GO" id="GO:0016757">
    <property type="term" value="F:glycosyltransferase activity"/>
    <property type="evidence" value="ECO:0007669"/>
    <property type="project" value="UniProtKB-KW"/>
</dbReference>
<dbReference type="SUPFAM" id="SSF53271">
    <property type="entry name" value="PRTase-like"/>
    <property type="match status" value="1"/>
</dbReference>
<feature type="region of interest" description="Disordered" evidence="1">
    <location>
        <begin position="63"/>
        <end position="96"/>
    </location>
</feature>
<gene>
    <name evidence="4" type="ORF">ACFSC9_17760</name>
</gene>
<proteinExistence type="predicted"/>
<dbReference type="PIRSF" id="PIRSF020967">
    <property type="entry name" value="UCP020967"/>
    <property type="match status" value="1"/>
</dbReference>
<dbReference type="InterPro" id="IPR022537">
    <property type="entry name" value="TRSP_dom"/>
</dbReference>
<dbReference type="InterPro" id="IPR000836">
    <property type="entry name" value="PRTase_dom"/>
</dbReference>
<evidence type="ECO:0000259" key="2">
    <source>
        <dbReference type="Pfam" id="PF12500"/>
    </source>
</evidence>
<dbReference type="Pfam" id="PF12500">
    <property type="entry name" value="TRSP"/>
    <property type="match status" value="1"/>
</dbReference>
<reference evidence="5" key="1">
    <citation type="journal article" date="2019" name="Int. J. Syst. Evol. Microbiol.">
        <title>The Global Catalogue of Microorganisms (GCM) 10K type strain sequencing project: providing services to taxonomists for standard genome sequencing and annotation.</title>
        <authorList>
            <consortium name="The Broad Institute Genomics Platform"/>
            <consortium name="The Broad Institute Genome Sequencing Center for Infectious Disease"/>
            <person name="Wu L."/>
            <person name="Ma J."/>
        </authorList>
    </citation>
    <scope>NUCLEOTIDE SEQUENCE [LARGE SCALE GENOMIC DNA]</scope>
    <source>
        <strain evidence="5">CCUG 54950</strain>
    </source>
</reference>
<feature type="domain" description="TRSP" evidence="2">
    <location>
        <begin position="332"/>
        <end position="458"/>
    </location>
</feature>
<protein>
    <submittedName>
        <fullName evidence="4">Phosphoribosyltransferase family protein</fullName>
    </submittedName>
</protein>
<evidence type="ECO:0000259" key="3">
    <source>
        <dbReference type="Pfam" id="PF15609"/>
    </source>
</evidence>
<evidence type="ECO:0000313" key="4">
    <source>
        <dbReference type="EMBL" id="MFD1887344.1"/>
    </source>
</evidence>
<dbReference type="EMBL" id="JBHUEH010000023">
    <property type="protein sequence ID" value="MFD1887344.1"/>
    <property type="molecule type" value="Genomic_DNA"/>
</dbReference>
<dbReference type="Gene3D" id="3.40.50.2020">
    <property type="match status" value="1"/>
</dbReference>
<evidence type="ECO:0000313" key="5">
    <source>
        <dbReference type="Proteomes" id="UP001597233"/>
    </source>
</evidence>